<dbReference type="GeneID" id="97045046"/>
<gene>
    <name evidence="2" type="ORF">LMG24238_06471</name>
</gene>
<keyword evidence="1" id="KW-0732">Signal</keyword>
<dbReference type="Proteomes" id="UP000494255">
    <property type="component" value="Unassembled WGS sequence"/>
</dbReference>
<dbReference type="AlphaFoldDB" id="A0A6J5CLP7"/>
<evidence type="ECO:0000313" key="3">
    <source>
        <dbReference type="Proteomes" id="UP000494255"/>
    </source>
</evidence>
<reference evidence="2 3" key="1">
    <citation type="submission" date="2020-04" db="EMBL/GenBank/DDBJ databases">
        <authorList>
            <person name="De Canck E."/>
        </authorList>
    </citation>
    <scope>NUCLEOTIDE SEQUENCE [LARGE SCALE GENOMIC DNA]</scope>
    <source>
        <strain evidence="2 3">LMG 24238</strain>
    </source>
</reference>
<feature type="chain" id="PRO_5027034249" evidence="1">
    <location>
        <begin position="27"/>
        <end position="85"/>
    </location>
</feature>
<name>A0A6J5CLP7_9BURK</name>
<dbReference type="RefSeq" id="WP_175053918.1">
    <property type="nucleotide sequence ID" value="NZ_CADIKC010000012.1"/>
</dbReference>
<evidence type="ECO:0000313" key="2">
    <source>
        <dbReference type="EMBL" id="CAB3738868.1"/>
    </source>
</evidence>
<feature type="signal peptide" evidence="1">
    <location>
        <begin position="1"/>
        <end position="26"/>
    </location>
</feature>
<accession>A0A6J5CLP7</accession>
<dbReference type="EMBL" id="CADIKC010000012">
    <property type="protein sequence ID" value="CAB3738868.1"/>
    <property type="molecule type" value="Genomic_DNA"/>
</dbReference>
<evidence type="ECO:0000256" key="1">
    <source>
        <dbReference type="SAM" id="SignalP"/>
    </source>
</evidence>
<protein>
    <submittedName>
        <fullName evidence="2">Uncharacterized protein</fullName>
    </submittedName>
</protein>
<organism evidence="2 3">
    <name type="scientific">Paraburkholderia sediminicola</name>
    <dbReference type="NCBI Taxonomy" id="458836"/>
    <lineage>
        <taxon>Bacteria</taxon>
        <taxon>Pseudomonadati</taxon>
        <taxon>Pseudomonadota</taxon>
        <taxon>Betaproteobacteria</taxon>
        <taxon>Burkholderiales</taxon>
        <taxon>Burkholderiaceae</taxon>
        <taxon>Paraburkholderia</taxon>
    </lineage>
</organism>
<keyword evidence="3" id="KW-1185">Reference proteome</keyword>
<proteinExistence type="predicted"/>
<sequence length="85" mass="8929">MGCKGVVRSAALYAASVMLSPAFAQASADEANKSNNPLNLAASLNIQNYYTSSVFGASAHTNDLLLRPTVPKFTIFAGLNMTFGK</sequence>